<evidence type="ECO:0008006" key="3">
    <source>
        <dbReference type="Google" id="ProtNLM"/>
    </source>
</evidence>
<keyword evidence="2" id="KW-1185">Reference proteome</keyword>
<dbReference type="EMBL" id="NESN01000003">
    <property type="protein sequence ID" value="PUE53183.1"/>
    <property type="molecule type" value="Genomic_DNA"/>
</dbReference>
<evidence type="ECO:0000313" key="1">
    <source>
        <dbReference type="EMBL" id="PUE53183.1"/>
    </source>
</evidence>
<dbReference type="Pfam" id="PF10982">
    <property type="entry name" value="DUF2789"/>
    <property type="match status" value="1"/>
</dbReference>
<organism evidence="1 2">
    <name type="scientific">Limnohabitans parvus II-B4</name>
    <dbReference type="NCBI Taxonomy" id="1293052"/>
    <lineage>
        <taxon>Bacteria</taxon>
        <taxon>Pseudomonadati</taxon>
        <taxon>Pseudomonadota</taxon>
        <taxon>Betaproteobacteria</taxon>
        <taxon>Burkholderiales</taxon>
        <taxon>Comamonadaceae</taxon>
        <taxon>Limnohabitans</taxon>
    </lineage>
</organism>
<comment type="caution">
    <text evidence="1">The sequence shown here is derived from an EMBL/GenBank/DDBJ whole genome shotgun (WGS) entry which is preliminary data.</text>
</comment>
<dbReference type="Gene3D" id="1.10.10.1130">
    <property type="entry name" value="Uncharacterised protein PF10982, DUF2789"/>
    <property type="match status" value="1"/>
</dbReference>
<dbReference type="OrthoDB" id="5828847at2"/>
<gene>
    <name evidence="1" type="ORF">B9Z37_08845</name>
</gene>
<proteinExistence type="predicted"/>
<dbReference type="Proteomes" id="UP000250790">
    <property type="component" value="Unassembled WGS sequence"/>
</dbReference>
<dbReference type="InterPro" id="IPR038086">
    <property type="entry name" value="DUF2789_sf"/>
</dbReference>
<name>A0A315E658_9BURK</name>
<dbReference type="AlphaFoldDB" id="A0A315E658"/>
<dbReference type="InterPro" id="IPR021250">
    <property type="entry name" value="DUF2789"/>
</dbReference>
<dbReference type="RefSeq" id="WP_108312660.1">
    <property type="nucleotide sequence ID" value="NZ_NESN01000003.1"/>
</dbReference>
<evidence type="ECO:0000313" key="2">
    <source>
        <dbReference type="Proteomes" id="UP000250790"/>
    </source>
</evidence>
<accession>A0A315E658</accession>
<reference evidence="1 2" key="1">
    <citation type="submission" date="2017-04" db="EMBL/GenBank/DDBJ databases">
        <title>Unexpected and diverse lifestyles within the genus Limnohabitans.</title>
        <authorList>
            <person name="Kasalicky V."/>
            <person name="Mehrshad M."/>
            <person name="Andrei S.-A."/>
            <person name="Salcher M."/>
            <person name="Kratochvilova H."/>
            <person name="Simek K."/>
            <person name="Ghai R."/>
        </authorList>
    </citation>
    <scope>NUCLEOTIDE SEQUENCE [LARGE SCALE GENOMIC DNA]</scope>
    <source>
        <strain evidence="1 2">II-B4</strain>
    </source>
</reference>
<protein>
    <recommendedName>
        <fullName evidence="3">DUF2789 domain-containing protein</fullName>
    </recommendedName>
</protein>
<sequence length="78" mass="8685">MDTPHHPFHELFAQLGLPCDGLSIAAFIKTHTPLAADIALPDADFWTSAQADFLREKLLEDADWANRIDQLSEALRAI</sequence>